<dbReference type="PANTHER" id="PTHR32332:SF38">
    <property type="entry name" value="MONOOXYGENASE RV1533-RELATED"/>
    <property type="match status" value="1"/>
</dbReference>
<dbReference type="PANTHER" id="PTHR32332">
    <property type="entry name" value="2-NITROPROPANE DIOXYGENASE"/>
    <property type="match status" value="1"/>
</dbReference>
<accession>A0A840PIB7</accession>
<dbReference type="SUPFAM" id="SSF51412">
    <property type="entry name" value="Inosine monophosphate dehydrogenase (IMPDH)"/>
    <property type="match status" value="1"/>
</dbReference>
<organism evidence="4 5">
    <name type="scientific">Thermocatellispora tengchongensis</name>
    <dbReference type="NCBI Taxonomy" id="1073253"/>
    <lineage>
        <taxon>Bacteria</taxon>
        <taxon>Bacillati</taxon>
        <taxon>Actinomycetota</taxon>
        <taxon>Actinomycetes</taxon>
        <taxon>Streptosporangiales</taxon>
        <taxon>Streptosporangiaceae</taxon>
        <taxon>Thermocatellispora</taxon>
    </lineage>
</organism>
<keyword evidence="4" id="KW-0223">Dioxygenase</keyword>
<keyword evidence="1" id="KW-0285">Flavoprotein</keyword>
<proteinExistence type="predicted"/>
<dbReference type="Pfam" id="PF03060">
    <property type="entry name" value="NMO"/>
    <property type="match status" value="1"/>
</dbReference>
<protein>
    <submittedName>
        <fullName evidence="4">NAD(P)H-dependent flavin oxidoreductase YrpB (Nitropropane dioxygenase family)</fullName>
    </submittedName>
</protein>
<evidence type="ECO:0000256" key="1">
    <source>
        <dbReference type="ARBA" id="ARBA00022630"/>
    </source>
</evidence>
<dbReference type="AlphaFoldDB" id="A0A840PIB7"/>
<reference evidence="4 5" key="1">
    <citation type="submission" date="2020-08" db="EMBL/GenBank/DDBJ databases">
        <title>Genomic Encyclopedia of Type Strains, Phase IV (KMG-IV): sequencing the most valuable type-strain genomes for metagenomic binning, comparative biology and taxonomic classification.</title>
        <authorList>
            <person name="Goeker M."/>
        </authorList>
    </citation>
    <scope>NUCLEOTIDE SEQUENCE [LARGE SCALE GENOMIC DNA]</scope>
    <source>
        <strain evidence="4 5">DSM 45615</strain>
    </source>
</reference>
<dbReference type="Gene3D" id="3.20.20.70">
    <property type="entry name" value="Aldolase class I"/>
    <property type="match status" value="1"/>
</dbReference>
<dbReference type="GO" id="GO:0051213">
    <property type="term" value="F:dioxygenase activity"/>
    <property type="evidence" value="ECO:0007669"/>
    <property type="project" value="UniProtKB-KW"/>
</dbReference>
<comment type="caution">
    <text evidence="4">The sequence shown here is derived from an EMBL/GenBank/DDBJ whole genome shotgun (WGS) entry which is preliminary data.</text>
</comment>
<keyword evidence="3" id="KW-0560">Oxidoreductase</keyword>
<dbReference type="InterPro" id="IPR013785">
    <property type="entry name" value="Aldolase_TIM"/>
</dbReference>
<dbReference type="RefSeq" id="WP_185053714.1">
    <property type="nucleotide sequence ID" value="NZ_BAABIX010000008.1"/>
</dbReference>
<dbReference type="GO" id="GO:0018580">
    <property type="term" value="F:nitronate monooxygenase activity"/>
    <property type="evidence" value="ECO:0007669"/>
    <property type="project" value="InterPro"/>
</dbReference>
<evidence type="ECO:0000256" key="2">
    <source>
        <dbReference type="ARBA" id="ARBA00022643"/>
    </source>
</evidence>
<evidence type="ECO:0000256" key="3">
    <source>
        <dbReference type="ARBA" id="ARBA00023002"/>
    </source>
</evidence>
<dbReference type="Proteomes" id="UP000578449">
    <property type="component" value="Unassembled WGS sequence"/>
</dbReference>
<keyword evidence="2" id="KW-0288">FMN</keyword>
<dbReference type="CDD" id="cd04730">
    <property type="entry name" value="NPD_like"/>
    <property type="match status" value="1"/>
</dbReference>
<evidence type="ECO:0000313" key="5">
    <source>
        <dbReference type="Proteomes" id="UP000578449"/>
    </source>
</evidence>
<sequence length="377" mass="40428">MNQLCRDFGIEYPVFAFSHCRDVVAAVSRGGGMGVLGVVAMSPEEIDIELTWLEEHCGGAPFGVDVVMPAKTVDREQGLGDSASVIEDLTALIPPGHREFAERLMEKHGVPRSDGSEPYRFGHGHGAPGLTAAYGKAQLEAVFTHRNTFLVSALGAPPKEVIDRAHAEGARVGAMVGKPEHALKSLGDGVDVYICQSYEAAAHTGEIGSMVLVPDVVDVVGDVPVLAAGGIGSGRQMAAAMALGAQGVWTGSIWLTTRESSTDPRVVQHMLTMKSTDTVRSRSQTGKPNRQIRTAWTEAWDGPESPGNLPMPLQQILYSEYTDRARRAGKYELVGGPVGQVVSRMNKVRSAGDVLLEIIEEYVATMERMSETYRSLG</sequence>
<dbReference type="EMBL" id="JACHGN010000015">
    <property type="protein sequence ID" value="MBB5136857.1"/>
    <property type="molecule type" value="Genomic_DNA"/>
</dbReference>
<gene>
    <name evidence="4" type="ORF">HNP84_006608</name>
</gene>
<keyword evidence="5" id="KW-1185">Reference proteome</keyword>
<evidence type="ECO:0000313" key="4">
    <source>
        <dbReference type="EMBL" id="MBB5136857.1"/>
    </source>
</evidence>
<dbReference type="InterPro" id="IPR004136">
    <property type="entry name" value="NMO"/>
</dbReference>
<name>A0A840PIB7_9ACTN</name>